<evidence type="ECO:0000313" key="2">
    <source>
        <dbReference type="Proteomes" id="UP000789375"/>
    </source>
</evidence>
<reference evidence="1" key="1">
    <citation type="submission" date="2021-06" db="EMBL/GenBank/DDBJ databases">
        <authorList>
            <person name="Kallberg Y."/>
            <person name="Tangrot J."/>
            <person name="Rosling A."/>
        </authorList>
    </citation>
    <scope>NUCLEOTIDE SEQUENCE</scope>
    <source>
        <strain evidence="1">87-6 pot B 2015</strain>
    </source>
</reference>
<protein>
    <submittedName>
        <fullName evidence="1">4642_t:CDS:1</fullName>
    </submittedName>
</protein>
<dbReference type="Proteomes" id="UP000789375">
    <property type="component" value="Unassembled WGS sequence"/>
</dbReference>
<proteinExistence type="predicted"/>
<sequence>MEYNNFQDYNQKDNASKWIENALNNEKIKFIPFDQLKNLKPLDNGGFGCVTIATWSKTENYIVCKKLTNTTSDKNSILDAFINELQIHMHLNSSNRIINFLGISKVSPFENFINKNEQELYIKIINGYRETPIEKTPDSYEILYKNCWDHVPENRPTTKTVLEEFRRIGFGIDVEDNSIYKNTNSHEIKISNISNEDSKLREFPAKDTDFSVDEAPKHHRLSNEHPNIRNVISSIKKNISEEHEEWFTNWDQKCNRKKNTI</sequence>
<organism evidence="1 2">
    <name type="scientific">Funneliformis mosseae</name>
    <name type="common">Endomycorrhizal fungus</name>
    <name type="synonym">Glomus mosseae</name>
    <dbReference type="NCBI Taxonomy" id="27381"/>
    <lineage>
        <taxon>Eukaryota</taxon>
        <taxon>Fungi</taxon>
        <taxon>Fungi incertae sedis</taxon>
        <taxon>Mucoromycota</taxon>
        <taxon>Glomeromycotina</taxon>
        <taxon>Glomeromycetes</taxon>
        <taxon>Glomerales</taxon>
        <taxon>Glomeraceae</taxon>
        <taxon>Funneliformis</taxon>
    </lineage>
</organism>
<gene>
    <name evidence="1" type="ORF">FMOSSE_LOCUS11972</name>
</gene>
<dbReference type="EMBL" id="CAJVPP010005207">
    <property type="protein sequence ID" value="CAG8661690.1"/>
    <property type="molecule type" value="Genomic_DNA"/>
</dbReference>
<name>A0A9N9HAX3_FUNMO</name>
<evidence type="ECO:0000313" key="1">
    <source>
        <dbReference type="EMBL" id="CAG8661690.1"/>
    </source>
</evidence>
<dbReference type="AlphaFoldDB" id="A0A9N9HAX3"/>
<accession>A0A9N9HAX3</accession>
<dbReference type="SUPFAM" id="SSF56112">
    <property type="entry name" value="Protein kinase-like (PK-like)"/>
    <property type="match status" value="1"/>
</dbReference>
<dbReference type="Gene3D" id="1.10.510.10">
    <property type="entry name" value="Transferase(Phosphotransferase) domain 1"/>
    <property type="match status" value="2"/>
</dbReference>
<comment type="caution">
    <text evidence="1">The sequence shown here is derived from an EMBL/GenBank/DDBJ whole genome shotgun (WGS) entry which is preliminary data.</text>
</comment>
<dbReference type="InterPro" id="IPR011009">
    <property type="entry name" value="Kinase-like_dom_sf"/>
</dbReference>
<keyword evidence="2" id="KW-1185">Reference proteome</keyword>